<proteinExistence type="predicted"/>
<evidence type="ECO:0000256" key="1">
    <source>
        <dbReference type="SAM" id="MobiDB-lite"/>
    </source>
</evidence>
<sequence>MSGVILDPITSPEAIMANLQRLNEALTALQGGSIAISQIVGYEDLVTETEMSEEVKKLQDEVNKLKIPVGGRYYSSSDKNPKELFGYGTWTLVSSGRVEIGAGTTTDSRNEKKSFSGGQTGGEFQHILSVDQIPSE</sequence>
<comment type="caution">
    <text evidence="3">The sequence shown here is derived from an EMBL/GenBank/DDBJ whole genome shotgun (WGS) entry which is preliminary data.</text>
</comment>
<dbReference type="EMBL" id="JAPFCC010000001">
    <property type="protein sequence ID" value="MCW7555527.1"/>
    <property type="molecule type" value="Genomic_DNA"/>
</dbReference>
<evidence type="ECO:0000313" key="3">
    <source>
        <dbReference type="EMBL" id="MCW7555527.1"/>
    </source>
</evidence>
<dbReference type="RefSeq" id="WP_262565278.1">
    <property type="nucleotide sequence ID" value="NZ_JAPFCC010000001.1"/>
</dbReference>
<evidence type="ECO:0000259" key="2">
    <source>
        <dbReference type="Pfam" id="PF21939"/>
    </source>
</evidence>
<dbReference type="Proteomes" id="UP001209854">
    <property type="component" value="Unassembled WGS sequence"/>
</dbReference>
<dbReference type="InterPro" id="IPR053827">
    <property type="entry name" value="Gp10_C"/>
</dbReference>
<evidence type="ECO:0000313" key="4">
    <source>
        <dbReference type="Proteomes" id="UP001209854"/>
    </source>
</evidence>
<gene>
    <name evidence="3" type="ORF">NX722_23470</name>
</gene>
<protein>
    <recommendedName>
        <fullName evidence="2">Baseplate structural protein Gp10 C-terminal domain-containing protein</fullName>
    </recommendedName>
</protein>
<feature type="domain" description="Baseplate structural protein Gp10 C-terminal" evidence="2">
    <location>
        <begin position="68"/>
        <end position="135"/>
    </location>
</feature>
<dbReference type="Pfam" id="PF21939">
    <property type="entry name" value="Gp10_C"/>
    <property type="match status" value="1"/>
</dbReference>
<accession>A0ABT3N1L7</accession>
<reference evidence="3 4" key="1">
    <citation type="submission" date="2022-10" db="EMBL/GenBank/DDBJ databases">
        <title>High-quality genome sequences of two octocoral-associated bacteria, Endozoicomonas euniceicola EF212 and Endozoicomonas gorgoniicola PS125.</title>
        <authorList>
            <person name="Chiou Y.-J."/>
            <person name="Chen Y.-H."/>
        </authorList>
    </citation>
    <scope>NUCLEOTIDE SEQUENCE [LARGE SCALE GENOMIC DNA]</scope>
    <source>
        <strain evidence="3 4">PS125</strain>
    </source>
</reference>
<keyword evidence="4" id="KW-1185">Reference proteome</keyword>
<feature type="region of interest" description="Disordered" evidence="1">
    <location>
        <begin position="101"/>
        <end position="136"/>
    </location>
</feature>
<organism evidence="3 4">
    <name type="scientific">Endozoicomonas gorgoniicola</name>
    <dbReference type="NCBI Taxonomy" id="1234144"/>
    <lineage>
        <taxon>Bacteria</taxon>
        <taxon>Pseudomonadati</taxon>
        <taxon>Pseudomonadota</taxon>
        <taxon>Gammaproteobacteria</taxon>
        <taxon>Oceanospirillales</taxon>
        <taxon>Endozoicomonadaceae</taxon>
        <taxon>Endozoicomonas</taxon>
    </lineage>
</organism>
<name>A0ABT3N1L7_9GAMM</name>